<keyword evidence="4" id="KW-1185">Reference proteome</keyword>
<keyword evidence="2" id="KW-0812">Transmembrane</keyword>
<keyword evidence="2" id="KW-1133">Transmembrane helix</keyword>
<sequence length="670" mass="76678">MMNTNQLWLRASPDESLHTSGARPRIGEFHPNSGSSGGLAPSNYRLVATSPGRHEWCDHYAIGPQSQGRSIGRPLEMLLKTPLDHQSSRLLNLTRQLYCAQANLGLLICGLTQPMRLWQVSLTHTKIAKSHSMSGGLIWWICIAGTYYIYLFPYLICTHEFLIIYSLSLHVTYTWPVIRSCRYHSLYSSPFPYKIFCSELSPIILHLLVTPQYYYLPNAEVYVKLTLIVSISPFLNYLNTLGSSTFGRFWLKVVKGDGAEKEGEEPMIKLLKNIHNQSRKDLEKEFRTDIDLDSKIEATTQGSKTTRCAQKMKNKLLSYSCSGRGSGKRTHINQSLVKALCLTSHILLLINHLITHHSSSRCTSLIIIKNSLLSYWISIILIPLCDQWFFYFYLYFIPLGKQKKTFPAQTESKDSGRIKARCRSQTPSFQFHWAGIRVSEDSREFNTLILPLFPLFASRVSFCASPIARFGRGGLLLSFFWQVHSCEQLYKNFSWCGNPVFHQKNLKSFFLTQKTINIFSDSDSDIQFNPKKKTHGQQSKGPPNSPLNYYPTLWNSYLTLIWNTNLLPLILIMTSVRLKLVIFHINPHHVYPLIHFPKICVFLFPPWIIKCPSICCCIVSCLINITILNILHLILFKYSVFTKQYPYLSALIGLTIFISVSLAHHAPDPL</sequence>
<feature type="transmembrane region" description="Helical" evidence="2">
    <location>
        <begin position="647"/>
        <end position="666"/>
    </location>
</feature>
<gene>
    <name evidence="3" type="ORF">VP01_412g2</name>
</gene>
<accession>A0A0L6UR55</accession>
<comment type="caution">
    <text evidence="3">The sequence shown here is derived from an EMBL/GenBank/DDBJ whole genome shotgun (WGS) entry which is preliminary data.</text>
</comment>
<feature type="transmembrane region" description="Helical" evidence="2">
    <location>
        <begin position="137"/>
        <end position="156"/>
    </location>
</feature>
<evidence type="ECO:0000313" key="3">
    <source>
        <dbReference type="EMBL" id="KNZ51016.1"/>
    </source>
</evidence>
<feature type="transmembrane region" description="Helical" evidence="2">
    <location>
        <begin position="162"/>
        <end position="179"/>
    </location>
</feature>
<dbReference type="EMBL" id="LAVV01009202">
    <property type="protein sequence ID" value="KNZ51016.1"/>
    <property type="molecule type" value="Genomic_DNA"/>
</dbReference>
<evidence type="ECO:0000313" key="4">
    <source>
        <dbReference type="Proteomes" id="UP000037035"/>
    </source>
</evidence>
<reference evidence="3 4" key="1">
    <citation type="submission" date="2015-08" db="EMBL/GenBank/DDBJ databases">
        <title>Next Generation Sequencing and Analysis of the Genome of Puccinia sorghi L Schw, the Causal Agent of Maize Common Rust.</title>
        <authorList>
            <person name="Rochi L."/>
            <person name="Burguener G."/>
            <person name="Darino M."/>
            <person name="Turjanski A."/>
            <person name="Kreff E."/>
            <person name="Dieguez M.J."/>
            <person name="Sacco F."/>
        </authorList>
    </citation>
    <scope>NUCLEOTIDE SEQUENCE [LARGE SCALE GENOMIC DNA]</scope>
    <source>
        <strain evidence="3 4">RO10H11247</strain>
    </source>
</reference>
<dbReference type="VEuPathDB" id="FungiDB:VP01_412g2"/>
<feature type="transmembrane region" description="Helical" evidence="2">
    <location>
        <begin position="607"/>
        <end position="635"/>
    </location>
</feature>
<feature type="region of interest" description="Disordered" evidence="1">
    <location>
        <begin position="1"/>
        <end position="41"/>
    </location>
</feature>
<feature type="transmembrane region" description="Helical" evidence="2">
    <location>
        <begin position="374"/>
        <end position="396"/>
    </location>
</feature>
<name>A0A0L6UR55_9BASI</name>
<organism evidence="3 4">
    <name type="scientific">Puccinia sorghi</name>
    <dbReference type="NCBI Taxonomy" id="27349"/>
    <lineage>
        <taxon>Eukaryota</taxon>
        <taxon>Fungi</taxon>
        <taxon>Dikarya</taxon>
        <taxon>Basidiomycota</taxon>
        <taxon>Pucciniomycotina</taxon>
        <taxon>Pucciniomycetes</taxon>
        <taxon>Pucciniales</taxon>
        <taxon>Pucciniaceae</taxon>
        <taxon>Puccinia</taxon>
    </lineage>
</organism>
<feature type="transmembrane region" description="Helical" evidence="2">
    <location>
        <begin position="336"/>
        <end position="354"/>
    </location>
</feature>
<dbReference type="AlphaFoldDB" id="A0A0L6UR55"/>
<keyword evidence="2" id="KW-0472">Membrane</keyword>
<evidence type="ECO:0000256" key="1">
    <source>
        <dbReference type="SAM" id="MobiDB-lite"/>
    </source>
</evidence>
<evidence type="ECO:0000256" key="2">
    <source>
        <dbReference type="SAM" id="Phobius"/>
    </source>
</evidence>
<protein>
    <submittedName>
        <fullName evidence="3">Uncharacterized protein</fullName>
    </submittedName>
</protein>
<proteinExistence type="predicted"/>
<dbReference type="Proteomes" id="UP000037035">
    <property type="component" value="Unassembled WGS sequence"/>
</dbReference>